<evidence type="ECO:0000313" key="1">
    <source>
        <dbReference type="Ensembl" id="ENSCLMP00005041363.1"/>
    </source>
</evidence>
<proteinExistence type="predicted"/>
<protein>
    <submittedName>
        <fullName evidence="1">Uncharacterized protein</fullName>
    </submittedName>
</protein>
<organism evidence="1 2">
    <name type="scientific">Cyclopterus lumpus</name>
    <name type="common">Lumpsucker</name>
    <dbReference type="NCBI Taxonomy" id="8103"/>
    <lineage>
        <taxon>Eukaryota</taxon>
        <taxon>Metazoa</taxon>
        <taxon>Chordata</taxon>
        <taxon>Craniata</taxon>
        <taxon>Vertebrata</taxon>
        <taxon>Euteleostomi</taxon>
        <taxon>Actinopterygii</taxon>
        <taxon>Neopterygii</taxon>
        <taxon>Teleostei</taxon>
        <taxon>Neoteleostei</taxon>
        <taxon>Acanthomorphata</taxon>
        <taxon>Eupercaria</taxon>
        <taxon>Perciformes</taxon>
        <taxon>Cottioidei</taxon>
        <taxon>Cottales</taxon>
        <taxon>Cyclopteridae</taxon>
        <taxon>Cyclopterus</taxon>
    </lineage>
</organism>
<name>A0A8C3G809_CYCLU</name>
<evidence type="ECO:0000313" key="2">
    <source>
        <dbReference type="Proteomes" id="UP000694565"/>
    </source>
</evidence>
<reference evidence="1" key="2">
    <citation type="submission" date="2025-09" db="UniProtKB">
        <authorList>
            <consortium name="Ensembl"/>
        </authorList>
    </citation>
    <scope>IDENTIFICATION</scope>
</reference>
<dbReference type="AlphaFoldDB" id="A0A8C3G809"/>
<accession>A0A8C3G809</accession>
<dbReference type="Proteomes" id="UP000694565">
    <property type="component" value="Unplaced"/>
</dbReference>
<dbReference type="Ensembl" id="ENSCLMT00005042878.1">
    <property type="protein sequence ID" value="ENSCLMP00005041363.1"/>
    <property type="gene ID" value="ENSCLMG00005019386.1"/>
</dbReference>
<sequence length="72" mass="7730">RRLTVLVMFGPDLRNATLNTGGVLLVPQGTSGEPCGGRNCGEGCRCNPEKGSRVSSRLFSHNAPPRHNILTR</sequence>
<keyword evidence="2" id="KW-1185">Reference proteome</keyword>
<reference evidence="1" key="1">
    <citation type="submission" date="2025-08" db="UniProtKB">
        <authorList>
            <consortium name="Ensembl"/>
        </authorList>
    </citation>
    <scope>IDENTIFICATION</scope>
</reference>